<feature type="compositionally biased region" description="Basic and acidic residues" evidence="1">
    <location>
        <begin position="309"/>
        <end position="328"/>
    </location>
</feature>
<feature type="region of interest" description="Disordered" evidence="1">
    <location>
        <begin position="244"/>
        <end position="341"/>
    </location>
</feature>
<reference evidence="2" key="1">
    <citation type="journal article" date="2022" name="Int. J. Mol. Sci.">
        <title>Draft Genome of Tanacetum Coccineum: Genomic Comparison of Closely Related Tanacetum-Family Plants.</title>
        <authorList>
            <person name="Yamashiro T."/>
            <person name="Shiraishi A."/>
            <person name="Nakayama K."/>
            <person name="Satake H."/>
        </authorList>
    </citation>
    <scope>NUCLEOTIDE SEQUENCE</scope>
</reference>
<evidence type="ECO:0000313" key="3">
    <source>
        <dbReference type="Proteomes" id="UP001151760"/>
    </source>
</evidence>
<reference evidence="2" key="2">
    <citation type="submission" date="2022-01" db="EMBL/GenBank/DDBJ databases">
        <authorList>
            <person name="Yamashiro T."/>
            <person name="Shiraishi A."/>
            <person name="Satake H."/>
            <person name="Nakayama K."/>
        </authorList>
    </citation>
    <scope>NUCLEOTIDE SEQUENCE</scope>
</reference>
<name>A0ABQ5BPI1_9ASTR</name>
<dbReference type="Proteomes" id="UP001151760">
    <property type="component" value="Unassembled WGS sequence"/>
</dbReference>
<comment type="caution">
    <text evidence="2">The sequence shown here is derived from an EMBL/GenBank/DDBJ whole genome shotgun (WGS) entry which is preliminary data.</text>
</comment>
<feature type="compositionally biased region" description="Acidic residues" evidence="1">
    <location>
        <begin position="281"/>
        <end position="308"/>
    </location>
</feature>
<evidence type="ECO:0000256" key="1">
    <source>
        <dbReference type="SAM" id="MobiDB-lite"/>
    </source>
</evidence>
<sequence length="358" mass="41576">MQQSITRFDNVIGDLLEGPSLKFNYKMKALFYYFDAFLSSVEPMSYKQALTESSWIEVMQEELNEFERDMSGRSKTLRNLLLPISHLVDPRESNHVYKAYERHLRFVKQATGLDRRKRTYYDAGTMWVAKIPECTSGSSAAISNVSVGASERTEFDEDENHNLNQNDDDIEDEYKDEYVREREMAEMIDVSQDDVINEDTMILAGNEIISMMNVDVLHEEPSNQTPSLLTILVTARKIYSDWDQQDDKANSDEDGNFDANDNERTDSDDDDENPSFTLKDYDEEEHDEEYESDDDYENMFEEEDDDDLYKDVDVRSLGTKHEKERQGDEEMTDADQNVSQELPYEQVVEDAHVILTAS</sequence>
<keyword evidence="3" id="KW-1185">Reference proteome</keyword>
<dbReference type="EMBL" id="BQNB010013417">
    <property type="protein sequence ID" value="GJT15702.1"/>
    <property type="molecule type" value="Genomic_DNA"/>
</dbReference>
<protein>
    <submittedName>
        <fullName evidence="2">Uncharacterized protein</fullName>
    </submittedName>
</protein>
<gene>
    <name evidence="2" type="ORF">Tco_0874408</name>
</gene>
<proteinExistence type="predicted"/>
<feature type="region of interest" description="Disordered" evidence="1">
    <location>
        <begin position="150"/>
        <end position="170"/>
    </location>
</feature>
<organism evidence="2 3">
    <name type="scientific">Tanacetum coccineum</name>
    <dbReference type="NCBI Taxonomy" id="301880"/>
    <lineage>
        <taxon>Eukaryota</taxon>
        <taxon>Viridiplantae</taxon>
        <taxon>Streptophyta</taxon>
        <taxon>Embryophyta</taxon>
        <taxon>Tracheophyta</taxon>
        <taxon>Spermatophyta</taxon>
        <taxon>Magnoliopsida</taxon>
        <taxon>eudicotyledons</taxon>
        <taxon>Gunneridae</taxon>
        <taxon>Pentapetalae</taxon>
        <taxon>asterids</taxon>
        <taxon>campanulids</taxon>
        <taxon>Asterales</taxon>
        <taxon>Asteraceae</taxon>
        <taxon>Asteroideae</taxon>
        <taxon>Anthemideae</taxon>
        <taxon>Anthemidinae</taxon>
        <taxon>Tanacetum</taxon>
    </lineage>
</organism>
<accession>A0ABQ5BPI1</accession>
<evidence type="ECO:0000313" key="2">
    <source>
        <dbReference type="EMBL" id="GJT15702.1"/>
    </source>
</evidence>